<keyword evidence="3" id="KW-0732">Signal</keyword>
<organism evidence="6 7">
    <name type="scientific">Shewanella livingstonensis</name>
    <dbReference type="NCBI Taxonomy" id="150120"/>
    <lineage>
        <taxon>Bacteria</taxon>
        <taxon>Pseudomonadati</taxon>
        <taxon>Pseudomonadota</taxon>
        <taxon>Gammaproteobacteria</taxon>
        <taxon>Alteromonadales</taxon>
        <taxon>Shewanellaceae</taxon>
        <taxon>Shewanella</taxon>
    </lineage>
</organism>
<dbReference type="GO" id="GO:0030313">
    <property type="term" value="C:cell envelope"/>
    <property type="evidence" value="ECO:0007669"/>
    <property type="project" value="TreeGrafter"/>
</dbReference>
<dbReference type="KEGG" id="slj:EGC82_11010"/>
<feature type="signal peptide" evidence="3">
    <location>
        <begin position="1"/>
        <end position="20"/>
    </location>
</feature>
<feature type="domain" description="CzcB-like C-terminal circularly permuted SH3-like" evidence="5">
    <location>
        <begin position="244"/>
        <end position="303"/>
    </location>
</feature>
<reference evidence="7" key="1">
    <citation type="submission" date="2018-11" db="EMBL/GenBank/DDBJ databases">
        <title>Shewanella sp. M2.</title>
        <authorList>
            <person name="Hwang Y.J."/>
            <person name="Hwang C.Y."/>
        </authorList>
    </citation>
    <scope>NUCLEOTIDE SEQUENCE [LARGE SCALE GENOMIC DNA]</scope>
    <source>
        <strain evidence="7">LMG 19866</strain>
    </source>
</reference>
<dbReference type="AlphaFoldDB" id="A0A3G8LUI4"/>
<feature type="chain" id="PRO_5018086052" evidence="3">
    <location>
        <begin position="21"/>
        <end position="315"/>
    </location>
</feature>
<gene>
    <name evidence="6" type="ORF">EGC82_11010</name>
</gene>
<dbReference type="InterPro" id="IPR058792">
    <property type="entry name" value="Beta-barrel_RND_2"/>
</dbReference>
<dbReference type="PANTHER" id="PTHR30097">
    <property type="entry name" value="CATION EFFLUX SYSTEM PROTEIN CUSB"/>
    <property type="match status" value="1"/>
</dbReference>
<evidence type="ECO:0000259" key="4">
    <source>
        <dbReference type="Pfam" id="PF25954"/>
    </source>
</evidence>
<keyword evidence="1" id="KW-0813">Transport</keyword>
<dbReference type="OrthoDB" id="9768185at2"/>
<feature type="domain" description="CusB-like beta-barrel" evidence="4">
    <location>
        <begin position="165"/>
        <end position="235"/>
    </location>
</feature>
<dbReference type="Pfam" id="PF25975">
    <property type="entry name" value="CzcB_C"/>
    <property type="match status" value="1"/>
</dbReference>
<evidence type="ECO:0000313" key="7">
    <source>
        <dbReference type="Proteomes" id="UP000278035"/>
    </source>
</evidence>
<dbReference type="InterPro" id="IPR058649">
    <property type="entry name" value="CzcB_C"/>
</dbReference>
<dbReference type="Proteomes" id="UP000278035">
    <property type="component" value="Chromosome"/>
</dbReference>
<protein>
    <submittedName>
        <fullName evidence="6">HlyD family efflux transporter periplasmic adaptor subunit</fullName>
    </submittedName>
</protein>
<evidence type="ECO:0000313" key="6">
    <source>
        <dbReference type="EMBL" id="AZG73251.1"/>
    </source>
</evidence>
<dbReference type="Gene3D" id="2.40.50.100">
    <property type="match status" value="1"/>
</dbReference>
<evidence type="ECO:0000259" key="5">
    <source>
        <dbReference type="Pfam" id="PF25975"/>
    </source>
</evidence>
<dbReference type="SUPFAM" id="SSF51230">
    <property type="entry name" value="Single hybrid motif"/>
    <property type="match status" value="1"/>
</dbReference>
<sequence length="315" mass="34597">MKNITLLLCLILAFPYAAWGSDEHGHDEHDVHEKQQNKDEHGHDEEGVRHAEIDADIAQRIGINTAEVTSGTIEKTIRAFAKVSVAPNNTANISARFPGVVTELYVTLGDTVAKGANVAKVESNDSLQPYTIKAPIVGVIQAQYVNIGQTTDDKSLMLIVNHDVLWAEINIFPMDRSKVHVGQSATLHGNHQTFKGKISHLLPSTDAHAVTHARVKIDNQQGQFVPGDMLSVNIAVDEIPVPLLVVNEAIQQIDNQQVVFIKQGERYELRPITLGHSDDRYTQVISGLALGEQYVAENSYLIKADIEKSAAAHHH</sequence>
<feature type="region of interest" description="Disordered" evidence="2">
    <location>
        <begin position="24"/>
        <end position="47"/>
    </location>
</feature>
<dbReference type="GO" id="GO:0060003">
    <property type="term" value="P:copper ion export"/>
    <property type="evidence" value="ECO:0007669"/>
    <property type="project" value="TreeGrafter"/>
</dbReference>
<dbReference type="PANTHER" id="PTHR30097:SF4">
    <property type="entry name" value="SLR6042 PROTEIN"/>
    <property type="match status" value="1"/>
</dbReference>
<evidence type="ECO:0000256" key="1">
    <source>
        <dbReference type="ARBA" id="ARBA00022448"/>
    </source>
</evidence>
<dbReference type="GO" id="GO:0015679">
    <property type="term" value="P:plasma membrane copper ion transport"/>
    <property type="evidence" value="ECO:0007669"/>
    <property type="project" value="TreeGrafter"/>
</dbReference>
<accession>A0A3G8LUI4</accession>
<dbReference type="Pfam" id="PF25954">
    <property type="entry name" value="Beta-barrel_RND_2"/>
    <property type="match status" value="1"/>
</dbReference>
<proteinExistence type="predicted"/>
<evidence type="ECO:0000256" key="2">
    <source>
        <dbReference type="SAM" id="MobiDB-lite"/>
    </source>
</evidence>
<dbReference type="RefSeq" id="WP_124730808.1">
    <property type="nucleotide sequence ID" value="NZ_CBCSKC010000039.1"/>
</dbReference>
<dbReference type="InterPro" id="IPR011053">
    <property type="entry name" value="Single_hybrid_motif"/>
</dbReference>
<dbReference type="Gene3D" id="2.40.420.20">
    <property type="match status" value="1"/>
</dbReference>
<dbReference type="EMBL" id="CP034015">
    <property type="protein sequence ID" value="AZG73251.1"/>
    <property type="molecule type" value="Genomic_DNA"/>
</dbReference>
<evidence type="ECO:0000256" key="3">
    <source>
        <dbReference type="SAM" id="SignalP"/>
    </source>
</evidence>
<keyword evidence="7" id="KW-1185">Reference proteome</keyword>
<dbReference type="InterPro" id="IPR051909">
    <property type="entry name" value="MFP_Cation_Efflux"/>
</dbReference>
<name>A0A3G8LUI4_9GAMM</name>